<dbReference type="Proteomes" id="UP000028999">
    <property type="component" value="Unassembled WGS sequence"/>
</dbReference>
<protein>
    <submittedName>
        <fullName evidence="1">BnaCnng55100D protein</fullName>
    </submittedName>
</protein>
<sequence length="99" mass="11766">MIFVGPSRWPYQSLDYVFLKLLIAFFGFYSDPEAQVHRKKAGGFRGQLFSEGREKEVSYILYDIWNIKYLTKFKWDDHTEEIGLLVLLPHTKVQYGNRN</sequence>
<reference evidence="1 2" key="1">
    <citation type="journal article" date="2014" name="Science">
        <title>Plant genetics. Early allopolyploid evolution in the post-Neolithic Brassica napus oilseed genome.</title>
        <authorList>
            <person name="Chalhoub B."/>
            <person name="Denoeud F."/>
            <person name="Liu S."/>
            <person name="Parkin I.A."/>
            <person name="Tang H."/>
            <person name="Wang X."/>
            <person name="Chiquet J."/>
            <person name="Belcram H."/>
            <person name="Tong C."/>
            <person name="Samans B."/>
            <person name="Correa M."/>
            <person name="Da Silva C."/>
            <person name="Just J."/>
            <person name="Falentin C."/>
            <person name="Koh C.S."/>
            <person name="Le Clainche I."/>
            <person name="Bernard M."/>
            <person name="Bento P."/>
            <person name="Noel B."/>
            <person name="Labadie K."/>
            <person name="Alberti A."/>
            <person name="Charles M."/>
            <person name="Arnaud D."/>
            <person name="Guo H."/>
            <person name="Daviaud C."/>
            <person name="Alamery S."/>
            <person name="Jabbari K."/>
            <person name="Zhao M."/>
            <person name="Edger P.P."/>
            <person name="Chelaifa H."/>
            <person name="Tack D."/>
            <person name="Lassalle G."/>
            <person name="Mestiri I."/>
            <person name="Schnel N."/>
            <person name="Le Paslier M.C."/>
            <person name="Fan G."/>
            <person name="Renault V."/>
            <person name="Bayer P.E."/>
            <person name="Golicz A.A."/>
            <person name="Manoli S."/>
            <person name="Lee T.H."/>
            <person name="Thi V.H."/>
            <person name="Chalabi S."/>
            <person name="Hu Q."/>
            <person name="Fan C."/>
            <person name="Tollenaere R."/>
            <person name="Lu Y."/>
            <person name="Battail C."/>
            <person name="Shen J."/>
            <person name="Sidebottom C.H."/>
            <person name="Wang X."/>
            <person name="Canaguier A."/>
            <person name="Chauveau A."/>
            <person name="Berard A."/>
            <person name="Deniot G."/>
            <person name="Guan M."/>
            <person name="Liu Z."/>
            <person name="Sun F."/>
            <person name="Lim Y.P."/>
            <person name="Lyons E."/>
            <person name="Town C.D."/>
            <person name="Bancroft I."/>
            <person name="Wang X."/>
            <person name="Meng J."/>
            <person name="Ma J."/>
            <person name="Pires J.C."/>
            <person name="King G.J."/>
            <person name="Brunel D."/>
            <person name="Delourme R."/>
            <person name="Renard M."/>
            <person name="Aury J.M."/>
            <person name="Adams K.L."/>
            <person name="Batley J."/>
            <person name="Snowdon R.J."/>
            <person name="Tost J."/>
            <person name="Edwards D."/>
            <person name="Zhou Y."/>
            <person name="Hua W."/>
            <person name="Sharpe A.G."/>
            <person name="Paterson A.H."/>
            <person name="Guan C."/>
            <person name="Wincker P."/>
        </authorList>
    </citation>
    <scope>NUCLEOTIDE SEQUENCE [LARGE SCALE GENOMIC DNA]</scope>
    <source>
        <strain evidence="2">cv. Darmor-bzh</strain>
    </source>
</reference>
<dbReference type="Gramene" id="CDY67464">
    <property type="protein sequence ID" value="CDY67464"/>
    <property type="gene ID" value="GSBRNA2T00063619001"/>
</dbReference>
<proteinExistence type="predicted"/>
<gene>
    <name evidence="1" type="primary">BnaCnng55100D</name>
    <name evidence="1" type="ORF">GSBRNA2T00063619001</name>
</gene>
<dbReference type="PaxDb" id="3708-A0A078JKZ9"/>
<accession>A0A078JKZ9</accession>
<keyword evidence="2" id="KW-1185">Reference proteome</keyword>
<evidence type="ECO:0000313" key="1">
    <source>
        <dbReference type="EMBL" id="CDY67464.1"/>
    </source>
</evidence>
<name>A0A078JKZ9_BRANA</name>
<dbReference type="EMBL" id="LK036132">
    <property type="protein sequence ID" value="CDY67464.1"/>
    <property type="molecule type" value="Genomic_DNA"/>
</dbReference>
<organism evidence="1 2">
    <name type="scientific">Brassica napus</name>
    <name type="common">Rape</name>
    <dbReference type="NCBI Taxonomy" id="3708"/>
    <lineage>
        <taxon>Eukaryota</taxon>
        <taxon>Viridiplantae</taxon>
        <taxon>Streptophyta</taxon>
        <taxon>Embryophyta</taxon>
        <taxon>Tracheophyta</taxon>
        <taxon>Spermatophyta</taxon>
        <taxon>Magnoliopsida</taxon>
        <taxon>eudicotyledons</taxon>
        <taxon>Gunneridae</taxon>
        <taxon>Pentapetalae</taxon>
        <taxon>rosids</taxon>
        <taxon>malvids</taxon>
        <taxon>Brassicales</taxon>
        <taxon>Brassicaceae</taxon>
        <taxon>Brassiceae</taxon>
        <taxon>Brassica</taxon>
    </lineage>
</organism>
<evidence type="ECO:0000313" key="2">
    <source>
        <dbReference type="Proteomes" id="UP000028999"/>
    </source>
</evidence>
<dbReference type="STRING" id="3708.A0A078JKZ9"/>
<dbReference type="AlphaFoldDB" id="A0A078JKZ9"/>